<comment type="similarity">
    <text evidence="1 9 10">Belongs to the peptidase A8 family.</text>
</comment>
<evidence type="ECO:0000256" key="4">
    <source>
        <dbReference type="ARBA" id="ARBA00022692"/>
    </source>
</evidence>
<evidence type="ECO:0000256" key="3">
    <source>
        <dbReference type="ARBA" id="ARBA00022670"/>
    </source>
</evidence>
<organism evidence="12 13">
    <name type="scientific">Mangrovactinospora gilvigrisea</name>
    <dbReference type="NCBI Taxonomy" id="1428644"/>
    <lineage>
        <taxon>Bacteria</taxon>
        <taxon>Bacillati</taxon>
        <taxon>Actinomycetota</taxon>
        <taxon>Actinomycetes</taxon>
        <taxon>Kitasatosporales</taxon>
        <taxon>Streptomycetaceae</taxon>
        <taxon>Mangrovactinospora</taxon>
    </lineage>
</organism>
<evidence type="ECO:0000313" key="13">
    <source>
        <dbReference type="Proteomes" id="UP000243342"/>
    </source>
</evidence>
<keyword evidence="8 9" id="KW-0472">Membrane</keyword>
<dbReference type="GO" id="GO:0005886">
    <property type="term" value="C:plasma membrane"/>
    <property type="evidence" value="ECO:0007669"/>
    <property type="project" value="UniProtKB-SubCell"/>
</dbReference>
<evidence type="ECO:0000256" key="11">
    <source>
        <dbReference type="SAM" id="MobiDB-lite"/>
    </source>
</evidence>
<comment type="function">
    <text evidence="9">This protein specifically catalyzes the removal of signal peptides from prolipoproteins.</text>
</comment>
<dbReference type="EMBL" id="MLCF01000024">
    <property type="protein sequence ID" value="OIV38374.1"/>
    <property type="molecule type" value="Genomic_DNA"/>
</dbReference>
<evidence type="ECO:0000256" key="6">
    <source>
        <dbReference type="ARBA" id="ARBA00022801"/>
    </source>
</evidence>
<evidence type="ECO:0000256" key="7">
    <source>
        <dbReference type="ARBA" id="ARBA00022989"/>
    </source>
</evidence>
<dbReference type="UniPathway" id="UPA00665"/>
<dbReference type="EC" id="3.4.23.36" evidence="9"/>
<dbReference type="STRING" id="1428644.BIV57_06165"/>
<feature type="active site" evidence="9">
    <location>
        <position position="172"/>
    </location>
</feature>
<feature type="transmembrane region" description="Helical" evidence="9">
    <location>
        <begin position="126"/>
        <end position="146"/>
    </location>
</feature>
<accession>A0A1J7BIA0</accession>
<feature type="transmembrane region" description="Helical" evidence="9">
    <location>
        <begin position="166"/>
        <end position="187"/>
    </location>
</feature>
<feature type="region of interest" description="Disordered" evidence="11">
    <location>
        <begin position="1"/>
        <end position="35"/>
    </location>
</feature>
<evidence type="ECO:0000313" key="12">
    <source>
        <dbReference type="EMBL" id="OIV38374.1"/>
    </source>
</evidence>
<feature type="active site" evidence="9">
    <location>
        <position position="158"/>
    </location>
</feature>
<name>A0A1J7BIA0_9ACTN</name>
<feature type="transmembrane region" description="Helical" evidence="9">
    <location>
        <begin position="91"/>
        <end position="114"/>
    </location>
</feature>
<evidence type="ECO:0000256" key="5">
    <source>
        <dbReference type="ARBA" id="ARBA00022750"/>
    </source>
</evidence>
<dbReference type="RefSeq" id="WP_071655665.1">
    <property type="nucleotide sequence ID" value="NZ_MLCF01000024.1"/>
</dbReference>
<reference evidence="12 13" key="1">
    <citation type="submission" date="2016-10" db="EMBL/GenBank/DDBJ databases">
        <title>Genome sequence of Streptomyces gilvigriseus MUSC 26.</title>
        <authorList>
            <person name="Lee L.-H."/>
            <person name="Ser H.-L."/>
        </authorList>
    </citation>
    <scope>NUCLEOTIDE SEQUENCE [LARGE SCALE GENOMIC DNA]</scope>
    <source>
        <strain evidence="12 13">MUSC 26</strain>
    </source>
</reference>
<proteinExistence type="inferred from homology"/>
<evidence type="ECO:0000256" key="9">
    <source>
        <dbReference type="HAMAP-Rule" id="MF_00161"/>
    </source>
</evidence>
<evidence type="ECO:0000256" key="1">
    <source>
        <dbReference type="ARBA" id="ARBA00006139"/>
    </source>
</evidence>
<evidence type="ECO:0000256" key="10">
    <source>
        <dbReference type="RuleBase" id="RU004181"/>
    </source>
</evidence>
<keyword evidence="6 9" id="KW-0378">Hydrolase</keyword>
<dbReference type="GO" id="GO:0006508">
    <property type="term" value="P:proteolysis"/>
    <property type="evidence" value="ECO:0007669"/>
    <property type="project" value="UniProtKB-KW"/>
</dbReference>
<dbReference type="Proteomes" id="UP000243342">
    <property type="component" value="Unassembled WGS sequence"/>
</dbReference>
<protein>
    <recommendedName>
        <fullName evidence="9">Lipoprotein signal peptidase</fullName>
        <ecNumber evidence="9">3.4.23.36</ecNumber>
    </recommendedName>
    <alternativeName>
        <fullName evidence="9">Prolipoprotein signal peptidase</fullName>
    </alternativeName>
    <alternativeName>
        <fullName evidence="9">Signal peptidase II</fullName>
        <shortName evidence="9">SPase II</shortName>
    </alternativeName>
</protein>
<evidence type="ECO:0000256" key="8">
    <source>
        <dbReference type="ARBA" id="ARBA00023136"/>
    </source>
</evidence>
<dbReference type="HAMAP" id="MF_00161">
    <property type="entry name" value="LspA"/>
    <property type="match status" value="1"/>
</dbReference>
<comment type="caution">
    <text evidence="12">The sequence shown here is derived from an EMBL/GenBank/DDBJ whole genome shotgun (WGS) entry which is preliminary data.</text>
</comment>
<comment type="subcellular location">
    <subcellularLocation>
        <location evidence="9">Cell membrane</location>
        <topology evidence="9">Multi-pass membrane protein</topology>
    </subcellularLocation>
</comment>
<feature type="transmembrane region" description="Helical" evidence="9">
    <location>
        <begin position="42"/>
        <end position="63"/>
    </location>
</feature>
<dbReference type="OrthoDB" id="4308908at2"/>
<dbReference type="Pfam" id="PF01252">
    <property type="entry name" value="Peptidase_A8"/>
    <property type="match status" value="1"/>
</dbReference>
<keyword evidence="2 9" id="KW-1003">Cell membrane</keyword>
<keyword evidence="4 9" id="KW-0812">Transmembrane</keyword>
<dbReference type="PANTHER" id="PTHR33695:SF1">
    <property type="entry name" value="LIPOPROTEIN SIGNAL PEPTIDASE"/>
    <property type="match status" value="1"/>
</dbReference>
<evidence type="ECO:0000256" key="2">
    <source>
        <dbReference type="ARBA" id="ARBA00022475"/>
    </source>
</evidence>
<dbReference type="GO" id="GO:0004190">
    <property type="term" value="F:aspartic-type endopeptidase activity"/>
    <property type="evidence" value="ECO:0007669"/>
    <property type="project" value="UniProtKB-UniRule"/>
</dbReference>
<sequence length="198" mass="20691">MPEAEPTISSDQPETPEPSATAEPSATPEGGGASAAPRHRRIGVLLLIAVLVLVLDQVTKLAVVKTLEPTDKVVNVLGTLLQFRVIRNGGAAFSMGTGYTVVFTVIATAVIVVIARLARKLYSGPWAVALGLLLGGAFGNLSDRLFRTPGGFQGHVVDWIAPAHYAIFNLADSAIVCGGILIVILSFRGSSPDGTLHR</sequence>
<dbReference type="NCBIfam" id="TIGR00077">
    <property type="entry name" value="lspA"/>
    <property type="match status" value="1"/>
</dbReference>
<dbReference type="InterPro" id="IPR001872">
    <property type="entry name" value="Peptidase_A8"/>
</dbReference>
<dbReference type="AlphaFoldDB" id="A0A1J7BIA0"/>
<keyword evidence="13" id="KW-1185">Reference proteome</keyword>
<keyword evidence="7 9" id="KW-1133">Transmembrane helix</keyword>
<feature type="compositionally biased region" description="Low complexity" evidence="11">
    <location>
        <begin position="17"/>
        <end position="28"/>
    </location>
</feature>
<keyword evidence="3 9" id="KW-0645">Protease</keyword>
<comment type="catalytic activity">
    <reaction evidence="9">
        <text>Release of signal peptides from bacterial membrane prolipoproteins. Hydrolyzes -Xaa-Yaa-Zaa-|-(S,diacylglyceryl)Cys-, in which Xaa is hydrophobic (preferably Leu), and Yaa (Ala or Ser) and Zaa (Gly or Ala) have small, neutral side chains.</text>
        <dbReference type="EC" id="3.4.23.36"/>
    </reaction>
</comment>
<keyword evidence="5 9" id="KW-0064">Aspartyl protease</keyword>
<dbReference type="PRINTS" id="PR00781">
    <property type="entry name" value="LIPOSIGPTASE"/>
</dbReference>
<dbReference type="PANTHER" id="PTHR33695">
    <property type="entry name" value="LIPOPROTEIN SIGNAL PEPTIDASE"/>
    <property type="match status" value="1"/>
</dbReference>
<gene>
    <name evidence="9" type="primary">lspA</name>
    <name evidence="12" type="ORF">BIV57_06165</name>
</gene>
<comment type="pathway">
    <text evidence="9">Protein modification; lipoprotein biosynthesis (signal peptide cleavage).</text>
</comment>